<evidence type="ECO:0000313" key="10">
    <source>
        <dbReference type="Proteomes" id="UP000027138"/>
    </source>
</evidence>
<comment type="similarity">
    <text evidence="2">Belongs to the FLZ family.</text>
</comment>
<dbReference type="STRING" id="180498.A0A067KZ57"/>
<evidence type="ECO:0000256" key="2">
    <source>
        <dbReference type="ARBA" id="ARBA00009374"/>
    </source>
</evidence>
<reference evidence="9 10" key="1">
    <citation type="journal article" date="2014" name="PLoS ONE">
        <title>Global Analysis of Gene Expression Profiles in Physic Nut (Jatropha curcas L.) Seedlings Exposed to Salt Stress.</title>
        <authorList>
            <person name="Zhang L."/>
            <person name="Zhang C."/>
            <person name="Wu P."/>
            <person name="Chen Y."/>
            <person name="Li M."/>
            <person name="Jiang H."/>
            <person name="Wu G."/>
        </authorList>
    </citation>
    <scope>NUCLEOTIDE SEQUENCE [LARGE SCALE GENOMIC DNA]</scope>
    <source>
        <strain evidence="10">cv. GZQX0401</strain>
        <tissue evidence="9">Young leaves</tissue>
    </source>
</reference>
<evidence type="ECO:0000256" key="3">
    <source>
        <dbReference type="ARBA" id="ARBA00022490"/>
    </source>
</evidence>
<keyword evidence="10" id="KW-1185">Reference proteome</keyword>
<dbReference type="GO" id="GO:0005737">
    <property type="term" value="C:cytoplasm"/>
    <property type="evidence" value="ECO:0007669"/>
    <property type="project" value="UniProtKB-SubCell"/>
</dbReference>
<dbReference type="InterPro" id="IPR007650">
    <property type="entry name" value="Zf-FLZ_dom"/>
</dbReference>
<organism evidence="9 10">
    <name type="scientific">Jatropha curcas</name>
    <name type="common">Barbados nut</name>
    <dbReference type="NCBI Taxonomy" id="180498"/>
    <lineage>
        <taxon>Eukaryota</taxon>
        <taxon>Viridiplantae</taxon>
        <taxon>Streptophyta</taxon>
        <taxon>Embryophyta</taxon>
        <taxon>Tracheophyta</taxon>
        <taxon>Spermatophyta</taxon>
        <taxon>Magnoliopsida</taxon>
        <taxon>eudicotyledons</taxon>
        <taxon>Gunneridae</taxon>
        <taxon>Pentapetalae</taxon>
        <taxon>rosids</taxon>
        <taxon>fabids</taxon>
        <taxon>Malpighiales</taxon>
        <taxon>Euphorbiaceae</taxon>
        <taxon>Crotonoideae</taxon>
        <taxon>Jatropheae</taxon>
        <taxon>Jatropha</taxon>
    </lineage>
</organism>
<proteinExistence type="inferred from homology"/>
<dbReference type="GO" id="GO:0008270">
    <property type="term" value="F:zinc ion binding"/>
    <property type="evidence" value="ECO:0007669"/>
    <property type="project" value="UniProtKB-KW"/>
</dbReference>
<dbReference type="AlphaFoldDB" id="A0A067KZ57"/>
<evidence type="ECO:0000313" key="9">
    <source>
        <dbReference type="EMBL" id="KDP40208.1"/>
    </source>
</evidence>
<sequence length="155" mass="17372">MSSKRSRVVRSSSQGEIGLFNQLQPIESPVALFQRKNPAPITTTSSASKPVKESQPTHRQCIFSLDTPENQKNELTLYANKEYGKGFGEFLKACSLCKKKLDGGQSLYMYGYLGAFCSRECREDRMALDGFDKEVAEELSKRAAKYAPRLGFKLN</sequence>
<evidence type="ECO:0000256" key="6">
    <source>
        <dbReference type="PROSITE-ProRule" id="PRU01131"/>
    </source>
</evidence>
<name>A0A067KZ57_JATCU</name>
<evidence type="ECO:0000256" key="5">
    <source>
        <dbReference type="ARBA" id="ARBA00022771"/>
    </source>
</evidence>
<comment type="subcellular location">
    <subcellularLocation>
        <location evidence="1">Cytoplasm</location>
    </subcellularLocation>
</comment>
<keyword evidence="5" id="KW-0862">Zinc</keyword>
<dbReference type="OrthoDB" id="840663at2759"/>
<dbReference type="Pfam" id="PF04570">
    <property type="entry name" value="zf-FLZ"/>
    <property type="match status" value="1"/>
</dbReference>
<dbReference type="PANTHER" id="PTHR33059:SF76">
    <property type="entry name" value="FCS-LIKE ZINC FINGER 7"/>
    <property type="match status" value="1"/>
</dbReference>
<evidence type="ECO:0000259" key="8">
    <source>
        <dbReference type="PROSITE" id="PS51795"/>
    </source>
</evidence>
<keyword evidence="5" id="KW-0863">Zinc-finger</keyword>
<gene>
    <name evidence="9" type="ORF">JCGZ_02206</name>
</gene>
<accession>A0A067KZ57</accession>
<evidence type="ECO:0000256" key="1">
    <source>
        <dbReference type="ARBA" id="ARBA00004496"/>
    </source>
</evidence>
<keyword evidence="3" id="KW-0963">Cytoplasm</keyword>
<protein>
    <recommendedName>
        <fullName evidence="8">FLZ-type domain-containing protein</fullName>
    </recommendedName>
</protein>
<dbReference type="Proteomes" id="UP000027138">
    <property type="component" value="Unassembled WGS sequence"/>
</dbReference>
<feature type="zinc finger region" description="FLZ-type" evidence="6">
    <location>
        <begin position="89"/>
        <end position="133"/>
    </location>
</feature>
<dbReference type="EMBL" id="KK914334">
    <property type="protein sequence ID" value="KDP40208.1"/>
    <property type="molecule type" value="Genomic_DNA"/>
</dbReference>
<dbReference type="PROSITE" id="PS51795">
    <property type="entry name" value="ZF_FLZ"/>
    <property type="match status" value="1"/>
</dbReference>
<keyword evidence="4" id="KW-0479">Metal-binding</keyword>
<dbReference type="PANTHER" id="PTHR33059">
    <property type="entry name" value="FCS-LIKE ZINC FINGER 5"/>
    <property type="match status" value="1"/>
</dbReference>
<evidence type="ECO:0000256" key="4">
    <source>
        <dbReference type="ARBA" id="ARBA00022723"/>
    </source>
</evidence>
<evidence type="ECO:0000256" key="7">
    <source>
        <dbReference type="SAM" id="MobiDB-lite"/>
    </source>
</evidence>
<feature type="region of interest" description="Disordered" evidence="7">
    <location>
        <begin position="39"/>
        <end position="58"/>
    </location>
</feature>
<feature type="domain" description="FLZ-type" evidence="8">
    <location>
        <begin position="89"/>
        <end position="133"/>
    </location>
</feature>